<dbReference type="AlphaFoldDB" id="A0A4Y2BL79"/>
<sequence>MNHHWSLHETIKGANITLREFWKHYFLTIVCLKMIGNMGGVNKTTFTSTWNKLWLESIVECDFERFEAVSVKPVVKEIVSLAKILGLKVDSYDIDELWPRPDYRRAYGVT</sequence>
<reference evidence="1 2" key="1">
    <citation type="journal article" date="2019" name="Sci. Rep.">
        <title>Orb-weaving spider Araneus ventricosus genome elucidates the spidroin gene catalogue.</title>
        <authorList>
            <person name="Kono N."/>
            <person name="Nakamura H."/>
            <person name="Ohtoshi R."/>
            <person name="Moran D.A.P."/>
            <person name="Shinohara A."/>
            <person name="Yoshida Y."/>
            <person name="Fujiwara M."/>
            <person name="Mori M."/>
            <person name="Tomita M."/>
            <person name="Arakawa K."/>
        </authorList>
    </citation>
    <scope>NUCLEOTIDE SEQUENCE [LARGE SCALE GENOMIC DNA]</scope>
</reference>
<keyword evidence="2" id="KW-1185">Reference proteome</keyword>
<evidence type="ECO:0000313" key="2">
    <source>
        <dbReference type="Proteomes" id="UP000499080"/>
    </source>
</evidence>
<dbReference type="Proteomes" id="UP000499080">
    <property type="component" value="Unassembled WGS sequence"/>
</dbReference>
<accession>A0A4Y2BL79</accession>
<comment type="caution">
    <text evidence="1">The sequence shown here is derived from an EMBL/GenBank/DDBJ whole genome shotgun (WGS) entry which is preliminary data.</text>
</comment>
<proteinExistence type="predicted"/>
<dbReference type="EMBL" id="BGPR01000084">
    <property type="protein sequence ID" value="GBL92145.1"/>
    <property type="molecule type" value="Genomic_DNA"/>
</dbReference>
<protein>
    <submittedName>
        <fullName evidence="1">Uncharacterized protein</fullName>
    </submittedName>
</protein>
<name>A0A4Y2BL79_ARAVE</name>
<gene>
    <name evidence="1" type="ORF">AVEN_91494_1</name>
</gene>
<evidence type="ECO:0000313" key="1">
    <source>
        <dbReference type="EMBL" id="GBL92145.1"/>
    </source>
</evidence>
<organism evidence="1 2">
    <name type="scientific">Araneus ventricosus</name>
    <name type="common">Orbweaver spider</name>
    <name type="synonym">Epeira ventricosa</name>
    <dbReference type="NCBI Taxonomy" id="182803"/>
    <lineage>
        <taxon>Eukaryota</taxon>
        <taxon>Metazoa</taxon>
        <taxon>Ecdysozoa</taxon>
        <taxon>Arthropoda</taxon>
        <taxon>Chelicerata</taxon>
        <taxon>Arachnida</taxon>
        <taxon>Araneae</taxon>
        <taxon>Araneomorphae</taxon>
        <taxon>Entelegynae</taxon>
        <taxon>Araneoidea</taxon>
        <taxon>Araneidae</taxon>
        <taxon>Araneus</taxon>
    </lineage>
</organism>